<dbReference type="Pfam" id="PF10335">
    <property type="entry name" value="DUF294_C"/>
    <property type="match status" value="1"/>
</dbReference>
<gene>
    <name evidence="2" type="ORF">LCGC14_2710520</name>
</gene>
<reference evidence="2" key="1">
    <citation type="journal article" date="2015" name="Nature">
        <title>Complex archaea that bridge the gap between prokaryotes and eukaryotes.</title>
        <authorList>
            <person name="Spang A."/>
            <person name="Saw J.H."/>
            <person name="Jorgensen S.L."/>
            <person name="Zaremba-Niedzwiedzka K."/>
            <person name="Martijn J."/>
            <person name="Lind A.E."/>
            <person name="van Eijk R."/>
            <person name="Schleper C."/>
            <person name="Guy L."/>
            <person name="Ettema T.J."/>
        </authorList>
    </citation>
    <scope>NUCLEOTIDE SEQUENCE</scope>
</reference>
<accession>A0A0F9BM24</accession>
<dbReference type="AlphaFoldDB" id="A0A0F9BM24"/>
<organism evidence="2">
    <name type="scientific">marine sediment metagenome</name>
    <dbReference type="NCBI Taxonomy" id="412755"/>
    <lineage>
        <taxon>unclassified sequences</taxon>
        <taxon>metagenomes</taxon>
        <taxon>ecological metagenomes</taxon>
    </lineage>
</organism>
<name>A0A0F9BM24_9ZZZZ</name>
<evidence type="ECO:0000259" key="1">
    <source>
        <dbReference type="Pfam" id="PF10335"/>
    </source>
</evidence>
<evidence type="ECO:0000313" key="2">
    <source>
        <dbReference type="EMBL" id="KKK91679.1"/>
    </source>
</evidence>
<protein>
    <recommendedName>
        <fullName evidence="1">DUF294 domain-containing protein</fullName>
    </recommendedName>
</protein>
<sequence length="155" mass="18114">MTQASIELMDLVAAMTVENRPPLGFFRRFVVEKSGEHRNEFDLTMKGIRPLVDAVRVFAVEKDFRDPSTIKRLQFLSERYEFTYAEDIKHALNYLDSLLIHHQLDQIERGMEPDTFVNPGKLTNIEKNTLREIFQLTATVYDIIEKSYRTERVGS</sequence>
<feature type="domain" description="DUF294" evidence="1">
    <location>
        <begin position="11"/>
        <end position="148"/>
    </location>
</feature>
<dbReference type="EMBL" id="LAZR01048546">
    <property type="protein sequence ID" value="KKK91679.1"/>
    <property type="molecule type" value="Genomic_DNA"/>
</dbReference>
<dbReference type="InterPro" id="IPR018821">
    <property type="entry name" value="DUF294_put_nucleoTrafse_sb-bd"/>
</dbReference>
<proteinExistence type="predicted"/>
<comment type="caution">
    <text evidence="2">The sequence shown here is derived from an EMBL/GenBank/DDBJ whole genome shotgun (WGS) entry which is preliminary data.</text>
</comment>